<keyword evidence="3 8" id="KW-0812">Transmembrane</keyword>
<dbReference type="OrthoDB" id="5195186at2"/>
<gene>
    <name evidence="10" type="ORF">F3087_29260</name>
</gene>
<sequence length="117" mass="13027">MAHWQYLLILVLCLVLTAPLEFLGPGVYRRPRLLLAAIAPALVVFVVWDLLAIAGGVWSYDPRFVLGVRLPGSMPVEEFLFFLVIPLCGLLTFGAVETLLARGRPARVRIRDREAGR</sequence>
<feature type="transmembrane region" description="Helical" evidence="8">
    <location>
        <begin position="33"/>
        <end position="59"/>
    </location>
</feature>
<feature type="domain" description="Lycopene cyclase" evidence="9">
    <location>
        <begin position="7"/>
        <end position="93"/>
    </location>
</feature>
<proteinExistence type="predicted"/>
<evidence type="ECO:0000256" key="6">
    <source>
        <dbReference type="ARBA" id="ARBA00023136"/>
    </source>
</evidence>
<evidence type="ECO:0000259" key="9">
    <source>
        <dbReference type="Pfam" id="PF18916"/>
    </source>
</evidence>
<comment type="pathway">
    <text evidence="2">Carotenoid biosynthesis.</text>
</comment>
<keyword evidence="4" id="KW-0125">Carotenoid biosynthesis</keyword>
<dbReference type="EMBL" id="VXLC01000015">
    <property type="protein sequence ID" value="KAA8885720.1"/>
    <property type="molecule type" value="Genomic_DNA"/>
</dbReference>
<dbReference type="AlphaFoldDB" id="A0A5N0EAE9"/>
<keyword evidence="11" id="KW-1185">Reference proteome</keyword>
<evidence type="ECO:0000256" key="2">
    <source>
        <dbReference type="ARBA" id="ARBA00004829"/>
    </source>
</evidence>
<evidence type="ECO:0000256" key="4">
    <source>
        <dbReference type="ARBA" id="ARBA00022746"/>
    </source>
</evidence>
<dbReference type="GO" id="GO:0016117">
    <property type="term" value="P:carotenoid biosynthetic process"/>
    <property type="evidence" value="ECO:0007669"/>
    <property type="project" value="UniProtKB-KW"/>
</dbReference>
<evidence type="ECO:0000256" key="8">
    <source>
        <dbReference type="SAM" id="Phobius"/>
    </source>
</evidence>
<dbReference type="GO" id="GO:0016020">
    <property type="term" value="C:membrane"/>
    <property type="evidence" value="ECO:0007669"/>
    <property type="project" value="UniProtKB-SubCell"/>
</dbReference>
<dbReference type="NCBIfam" id="TIGR03462">
    <property type="entry name" value="CarR_dom_SF"/>
    <property type="match status" value="1"/>
</dbReference>
<feature type="transmembrane region" description="Helical" evidence="8">
    <location>
        <begin position="79"/>
        <end position="101"/>
    </location>
</feature>
<evidence type="ECO:0000256" key="1">
    <source>
        <dbReference type="ARBA" id="ARBA00004141"/>
    </source>
</evidence>
<evidence type="ECO:0000313" key="11">
    <source>
        <dbReference type="Proteomes" id="UP000323876"/>
    </source>
</evidence>
<accession>A0A5N0EAE9</accession>
<keyword evidence="5 8" id="KW-1133">Transmembrane helix</keyword>
<comment type="caution">
    <text evidence="10">The sequence shown here is derived from an EMBL/GenBank/DDBJ whole genome shotgun (WGS) entry which is preliminary data.</text>
</comment>
<evidence type="ECO:0000256" key="3">
    <source>
        <dbReference type="ARBA" id="ARBA00022692"/>
    </source>
</evidence>
<keyword evidence="6 8" id="KW-0472">Membrane</keyword>
<evidence type="ECO:0000313" key="10">
    <source>
        <dbReference type="EMBL" id="KAA8885720.1"/>
    </source>
</evidence>
<dbReference type="InterPro" id="IPR017825">
    <property type="entry name" value="Lycopene_cyclase_dom"/>
</dbReference>
<evidence type="ECO:0000256" key="7">
    <source>
        <dbReference type="ARBA" id="ARBA00023235"/>
    </source>
</evidence>
<comment type="subcellular location">
    <subcellularLocation>
        <location evidence="1">Membrane</location>
        <topology evidence="1">Multi-pass membrane protein</topology>
    </subcellularLocation>
</comment>
<dbReference type="GO" id="GO:0016872">
    <property type="term" value="F:intramolecular lyase activity"/>
    <property type="evidence" value="ECO:0007669"/>
    <property type="project" value="InterPro"/>
</dbReference>
<name>A0A5N0EAE9_9NOCA</name>
<evidence type="ECO:0000256" key="5">
    <source>
        <dbReference type="ARBA" id="ARBA00022989"/>
    </source>
</evidence>
<dbReference type="Pfam" id="PF18916">
    <property type="entry name" value="Lycopene_cyc"/>
    <property type="match status" value="1"/>
</dbReference>
<feature type="transmembrane region" description="Helical" evidence="8">
    <location>
        <begin position="6"/>
        <end position="24"/>
    </location>
</feature>
<protein>
    <submittedName>
        <fullName evidence="10">Lycopene cyclase domain-containing protein</fullName>
    </submittedName>
</protein>
<organism evidence="10 11">
    <name type="scientific">Nocardia colli</name>
    <dbReference type="NCBI Taxonomy" id="2545717"/>
    <lineage>
        <taxon>Bacteria</taxon>
        <taxon>Bacillati</taxon>
        <taxon>Actinomycetota</taxon>
        <taxon>Actinomycetes</taxon>
        <taxon>Mycobacteriales</taxon>
        <taxon>Nocardiaceae</taxon>
        <taxon>Nocardia</taxon>
    </lineage>
</organism>
<dbReference type="RefSeq" id="WP_150405278.1">
    <property type="nucleotide sequence ID" value="NZ_JBHJYQ010000011.1"/>
</dbReference>
<keyword evidence="7" id="KW-0413">Isomerase</keyword>
<reference evidence="10 11" key="1">
    <citation type="submission" date="2019-09" db="EMBL/GenBank/DDBJ databases">
        <authorList>
            <person name="Wang X."/>
        </authorList>
    </citation>
    <scope>NUCLEOTIDE SEQUENCE [LARGE SCALE GENOMIC DNA]</scope>
    <source>
        <strain evidence="10 11">CICC 11023</strain>
    </source>
</reference>
<dbReference type="GO" id="GO:0045436">
    <property type="term" value="F:lycopene beta cyclase activity"/>
    <property type="evidence" value="ECO:0007669"/>
    <property type="project" value="UniProtKB-ARBA"/>
</dbReference>
<dbReference type="Proteomes" id="UP000323876">
    <property type="component" value="Unassembled WGS sequence"/>
</dbReference>